<evidence type="ECO:0000313" key="4">
    <source>
        <dbReference type="Proteomes" id="UP000619260"/>
    </source>
</evidence>
<feature type="compositionally biased region" description="Acidic residues" evidence="1">
    <location>
        <begin position="146"/>
        <end position="164"/>
    </location>
</feature>
<gene>
    <name evidence="3" type="ORF">Val02_13780</name>
</gene>
<protein>
    <submittedName>
        <fullName evidence="3">Uncharacterized protein</fullName>
    </submittedName>
</protein>
<keyword evidence="2" id="KW-0472">Membrane</keyword>
<sequence>MSQYREINYTDELLADGSVHRRFSDGREEWRRRGPDRLVHWRDNQGQQGTDELLGNRIVKRFYAGGQAVYGRDIGYGRTVWGNGTLTRNRTTFGGRMGAILAAVGAGAVLGAIVAPPMFMSPEEEEDLREQARQQVQQQAQSGGDSDSDWDFDGDDSGDSDDFG</sequence>
<feature type="transmembrane region" description="Helical" evidence="2">
    <location>
        <begin position="98"/>
        <end position="119"/>
    </location>
</feature>
<feature type="region of interest" description="Disordered" evidence="1">
    <location>
        <begin position="121"/>
        <end position="164"/>
    </location>
</feature>
<feature type="compositionally biased region" description="Low complexity" evidence="1">
    <location>
        <begin position="133"/>
        <end position="145"/>
    </location>
</feature>
<keyword evidence="2" id="KW-0812">Transmembrane</keyword>
<name>A0A8J3YHF4_9ACTN</name>
<dbReference type="Proteomes" id="UP000619260">
    <property type="component" value="Unassembled WGS sequence"/>
</dbReference>
<keyword evidence="2" id="KW-1133">Transmembrane helix</keyword>
<reference evidence="3" key="1">
    <citation type="submission" date="2021-01" db="EMBL/GenBank/DDBJ databases">
        <title>Whole genome shotgun sequence of Virgisporangium aliadipatigenens NBRC 105644.</title>
        <authorList>
            <person name="Komaki H."/>
            <person name="Tamura T."/>
        </authorList>
    </citation>
    <scope>NUCLEOTIDE SEQUENCE</scope>
    <source>
        <strain evidence="3">NBRC 105644</strain>
    </source>
</reference>
<dbReference type="RefSeq" id="WP_203898068.1">
    <property type="nucleotide sequence ID" value="NZ_BOPF01000004.1"/>
</dbReference>
<comment type="caution">
    <text evidence="3">The sequence shown here is derived from an EMBL/GenBank/DDBJ whole genome shotgun (WGS) entry which is preliminary data.</text>
</comment>
<evidence type="ECO:0000313" key="3">
    <source>
        <dbReference type="EMBL" id="GIJ44492.1"/>
    </source>
</evidence>
<keyword evidence="4" id="KW-1185">Reference proteome</keyword>
<organism evidence="3 4">
    <name type="scientific">Virgisporangium aliadipatigenens</name>
    <dbReference type="NCBI Taxonomy" id="741659"/>
    <lineage>
        <taxon>Bacteria</taxon>
        <taxon>Bacillati</taxon>
        <taxon>Actinomycetota</taxon>
        <taxon>Actinomycetes</taxon>
        <taxon>Micromonosporales</taxon>
        <taxon>Micromonosporaceae</taxon>
        <taxon>Virgisporangium</taxon>
    </lineage>
</organism>
<evidence type="ECO:0000256" key="2">
    <source>
        <dbReference type="SAM" id="Phobius"/>
    </source>
</evidence>
<proteinExistence type="predicted"/>
<dbReference type="AlphaFoldDB" id="A0A8J3YHF4"/>
<evidence type="ECO:0000256" key="1">
    <source>
        <dbReference type="SAM" id="MobiDB-lite"/>
    </source>
</evidence>
<accession>A0A8J3YHF4</accession>
<dbReference type="EMBL" id="BOPF01000004">
    <property type="protein sequence ID" value="GIJ44492.1"/>
    <property type="molecule type" value="Genomic_DNA"/>
</dbReference>